<dbReference type="EMBL" id="KB320608">
    <property type="protein sequence ID" value="ELW67526.1"/>
    <property type="molecule type" value="Genomic_DNA"/>
</dbReference>
<reference evidence="2" key="2">
    <citation type="journal article" date="2013" name="Nat. Commun.">
        <title>Genome of the Chinese tree shrew.</title>
        <authorList>
            <person name="Fan Y."/>
            <person name="Huang Z.Y."/>
            <person name="Cao C.C."/>
            <person name="Chen C.S."/>
            <person name="Chen Y.X."/>
            <person name="Fan D.D."/>
            <person name="He J."/>
            <person name="Hou H.L."/>
            <person name="Hu L."/>
            <person name="Hu X.T."/>
            <person name="Jiang X.T."/>
            <person name="Lai R."/>
            <person name="Lang Y.S."/>
            <person name="Liang B."/>
            <person name="Liao S.G."/>
            <person name="Mu D."/>
            <person name="Ma Y.Y."/>
            <person name="Niu Y.Y."/>
            <person name="Sun X.Q."/>
            <person name="Xia J.Q."/>
            <person name="Xiao J."/>
            <person name="Xiong Z.Q."/>
            <person name="Xu L."/>
            <person name="Yang L."/>
            <person name="Zhang Y."/>
            <person name="Zhao W."/>
            <person name="Zhao X.D."/>
            <person name="Zheng Y.T."/>
            <person name="Zhou J.M."/>
            <person name="Zhu Y.B."/>
            <person name="Zhang G.J."/>
            <person name="Wang J."/>
            <person name="Yao Y.G."/>
        </authorList>
    </citation>
    <scope>NUCLEOTIDE SEQUENCE [LARGE SCALE GENOMIC DNA]</scope>
</reference>
<organism evidence="1 2">
    <name type="scientific">Tupaia chinensis</name>
    <name type="common">Chinese tree shrew</name>
    <name type="synonym">Tupaia belangeri chinensis</name>
    <dbReference type="NCBI Taxonomy" id="246437"/>
    <lineage>
        <taxon>Eukaryota</taxon>
        <taxon>Metazoa</taxon>
        <taxon>Chordata</taxon>
        <taxon>Craniata</taxon>
        <taxon>Vertebrata</taxon>
        <taxon>Euteleostomi</taxon>
        <taxon>Mammalia</taxon>
        <taxon>Eutheria</taxon>
        <taxon>Euarchontoglires</taxon>
        <taxon>Scandentia</taxon>
        <taxon>Tupaiidae</taxon>
        <taxon>Tupaia</taxon>
    </lineage>
</organism>
<keyword evidence="2" id="KW-1185">Reference proteome</keyword>
<evidence type="ECO:0000313" key="2">
    <source>
        <dbReference type="Proteomes" id="UP000011518"/>
    </source>
</evidence>
<dbReference type="AlphaFoldDB" id="L9KXL7"/>
<accession>L9KXL7</accession>
<reference evidence="2" key="1">
    <citation type="submission" date="2012-07" db="EMBL/GenBank/DDBJ databases">
        <title>Genome of the Chinese tree shrew, a rising model animal genetically related to primates.</title>
        <authorList>
            <person name="Zhang G."/>
            <person name="Fan Y."/>
            <person name="Yao Y."/>
            <person name="Huang Z."/>
        </authorList>
    </citation>
    <scope>NUCLEOTIDE SEQUENCE [LARGE SCALE GENOMIC DNA]</scope>
</reference>
<sequence>MECPRLRTRPRRALRSGVGVAQKPDIPVIVKRRDAAVCAFLSLVHAGDQNSPDCAELSVPDLRLGLLFIKMSPKDAI</sequence>
<dbReference type="Proteomes" id="UP000011518">
    <property type="component" value="Unassembled WGS sequence"/>
</dbReference>
<dbReference type="InParanoid" id="L9KXL7"/>
<gene>
    <name evidence="1" type="ORF">TREES_T100003978</name>
</gene>
<name>L9KXL7_TUPCH</name>
<proteinExistence type="predicted"/>
<protein>
    <submittedName>
        <fullName evidence="1">Uncharacterized protein</fullName>
    </submittedName>
</protein>
<evidence type="ECO:0000313" key="1">
    <source>
        <dbReference type="EMBL" id="ELW67526.1"/>
    </source>
</evidence>